<organism evidence="2 3">
    <name type="scientific">Halomonas salipaludis</name>
    <dbReference type="NCBI Taxonomy" id="2032625"/>
    <lineage>
        <taxon>Bacteria</taxon>
        <taxon>Pseudomonadati</taxon>
        <taxon>Pseudomonadota</taxon>
        <taxon>Gammaproteobacteria</taxon>
        <taxon>Oceanospirillales</taxon>
        <taxon>Halomonadaceae</taxon>
        <taxon>Halomonas</taxon>
    </lineage>
</organism>
<keyword evidence="3" id="KW-1185">Reference proteome</keyword>
<evidence type="ECO:0000313" key="3">
    <source>
        <dbReference type="Proteomes" id="UP000217771"/>
    </source>
</evidence>
<evidence type="ECO:0000313" key="2">
    <source>
        <dbReference type="EMBL" id="PAU77124.1"/>
    </source>
</evidence>
<gene>
    <name evidence="2" type="ORF">CK498_07670</name>
</gene>
<protein>
    <recommendedName>
        <fullName evidence="4">Lipoprotein</fullName>
    </recommendedName>
</protein>
<comment type="caution">
    <text evidence="2">The sequence shown here is derived from an EMBL/GenBank/DDBJ whole genome shotgun (WGS) entry which is preliminary data.</text>
</comment>
<dbReference type="Pfam" id="PF09619">
    <property type="entry name" value="YscW"/>
    <property type="match status" value="1"/>
</dbReference>
<dbReference type="EMBL" id="NSKB01000003">
    <property type="protein sequence ID" value="PAU77124.1"/>
    <property type="molecule type" value="Genomic_DNA"/>
</dbReference>
<reference evidence="2 3" key="1">
    <citation type="submission" date="2017-08" db="EMBL/GenBank/DDBJ databases">
        <title>Halomonas alkalisoli sp. nov., isolated from saline alkaline soil.</title>
        <authorList>
            <person name="Wang D."/>
            <person name="Zhang G."/>
        </authorList>
    </citation>
    <scope>NUCLEOTIDE SEQUENCE [LARGE SCALE GENOMIC DNA]</scope>
    <source>
        <strain evidence="2 3">WRN001</strain>
    </source>
</reference>
<name>A0A2A2EXE4_9GAMM</name>
<dbReference type="InterPro" id="IPR039366">
    <property type="entry name" value="Pilotin"/>
</dbReference>
<feature type="region of interest" description="Disordered" evidence="1">
    <location>
        <begin position="1"/>
        <end position="20"/>
    </location>
</feature>
<proteinExistence type="predicted"/>
<dbReference type="AlphaFoldDB" id="A0A2A2EXE4"/>
<sequence length="160" mass="17061">MHSPAKAIASSWPAADQETPMTVDTLGPRRLWHIAALCLAVALLAACAGRPDFATLDTRVVPEAPLEAGDDAALRVALESLDADGARGELIAETLSSRVSDAPMDISLQFDGRALDAERDYALIAEIREAGRVTHRNSEQVTLTGAQLGQQRIEIPLAPR</sequence>
<evidence type="ECO:0008006" key="4">
    <source>
        <dbReference type="Google" id="ProtNLM"/>
    </source>
</evidence>
<accession>A0A2A2EXE4</accession>
<dbReference type="Proteomes" id="UP000217771">
    <property type="component" value="Unassembled WGS sequence"/>
</dbReference>
<evidence type="ECO:0000256" key="1">
    <source>
        <dbReference type="SAM" id="MobiDB-lite"/>
    </source>
</evidence>